<protein>
    <recommendedName>
        <fullName evidence="3">Peptide N-acetyl-beta-D-glucosaminyl asparaginase amidase A N-terminal domain-containing protein</fullName>
    </recommendedName>
</protein>
<sequence>MAMSCIRLVVLLCLVVPATVASPRKLRKSPTEIAALDAAAPPPAGASGPTTFFEVDRPLRPPPGSSGPCSTLLLSASFAFTFTKPPATAAYSPPACLAAAGGGASAISLAVLEWRATCKGVQYDRIFGVWLDNAELLRGSTAEPLPDGVVWSVSKDVTRHASLLAAAGGANSTLAVFVENLVDGGLTGVYHANVTLHLYFHTSPPASPPPAVGPADLIVPMSRGLPLNDGLWYKIQNASDAASATVTLPPNTYRAVVEVFVSFHGDDEFWWTNSPGADASGPFREVTVRVDGVLAGAAWPFPVIFTGGINPRLWQPITGIGSFNLPTYDVELTPLLGKMLDGKAHEVAFAVTNAVDVWYVDANLHLWLDPGSAATAAGLVSYVAPEVAANATSSQTTASRQVLATGWVKSSYGNITTNATQTFTFDNTNAGETVNQTTVAHAGVAATGDDGVVYYSVQTQQSFPLLWDSEENQVTVTRGLEETTVAAGRWSSGPPYRSLRTTQQSSVAGETWGIRQTYTYEATDGCYFRNVTSSGYSIVSDQSSEVCAKGTPAGAAGR</sequence>
<dbReference type="InterPro" id="IPR021102">
    <property type="entry name" value="PNGase_A"/>
</dbReference>
<feature type="signal peptide" evidence="2">
    <location>
        <begin position="1"/>
        <end position="21"/>
    </location>
</feature>
<dbReference type="AlphaFoldDB" id="A0ABC8YYU3"/>
<evidence type="ECO:0000256" key="2">
    <source>
        <dbReference type="SAM" id="SignalP"/>
    </source>
</evidence>
<dbReference type="EMBL" id="OZ075127">
    <property type="protein sequence ID" value="CAL4952290.1"/>
    <property type="molecule type" value="Genomic_DNA"/>
</dbReference>
<dbReference type="PANTHER" id="PTHR31104">
    <property type="entry name" value="PEPTIDE-N4-(N-ACETYL-BETA-GLUCOSAMINYL)ASPARAGINE AMIDASE A PROTEIN"/>
    <property type="match status" value="1"/>
</dbReference>
<keyword evidence="5" id="KW-1185">Reference proteome</keyword>
<dbReference type="Pfam" id="PF12222">
    <property type="entry name" value="PNGaseA"/>
    <property type="match status" value="1"/>
</dbReference>
<reference evidence="5" key="1">
    <citation type="submission" date="2024-06" db="EMBL/GenBank/DDBJ databases">
        <authorList>
            <person name="Ryan C."/>
        </authorList>
    </citation>
    <scope>NUCLEOTIDE SEQUENCE [LARGE SCALE GENOMIC DNA]</scope>
</reference>
<gene>
    <name evidence="4" type="ORF">URODEC1_LOCUS39426</name>
</gene>
<evidence type="ECO:0000313" key="4">
    <source>
        <dbReference type="EMBL" id="CAL4952290.1"/>
    </source>
</evidence>
<dbReference type="Proteomes" id="UP001497457">
    <property type="component" value="Chromosome 17b"/>
</dbReference>
<feature type="region of interest" description="Disordered" evidence="1">
    <location>
        <begin position="38"/>
        <end position="66"/>
    </location>
</feature>
<evidence type="ECO:0000313" key="5">
    <source>
        <dbReference type="Proteomes" id="UP001497457"/>
    </source>
</evidence>
<feature type="chain" id="PRO_5044792224" description="Peptide N-acetyl-beta-D-glucosaminyl asparaginase amidase A N-terminal domain-containing protein" evidence="2">
    <location>
        <begin position="22"/>
        <end position="558"/>
    </location>
</feature>
<evidence type="ECO:0000259" key="3">
    <source>
        <dbReference type="Pfam" id="PF12222"/>
    </source>
</evidence>
<feature type="domain" description="Peptide N-acetyl-beta-D-glucosaminyl asparaginase amidase A N-terminal" evidence="3">
    <location>
        <begin position="59"/>
        <end position="382"/>
    </location>
</feature>
<dbReference type="InterPro" id="IPR056948">
    <property type="entry name" value="PNGaseA_N"/>
</dbReference>
<name>A0ABC8YYU3_9POAL</name>
<proteinExistence type="predicted"/>
<reference evidence="4 5" key="2">
    <citation type="submission" date="2024-10" db="EMBL/GenBank/DDBJ databases">
        <authorList>
            <person name="Ryan C."/>
        </authorList>
    </citation>
    <scope>NUCLEOTIDE SEQUENCE [LARGE SCALE GENOMIC DNA]</scope>
</reference>
<keyword evidence="2" id="KW-0732">Signal</keyword>
<organism evidence="4 5">
    <name type="scientific">Urochloa decumbens</name>
    <dbReference type="NCBI Taxonomy" id="240449"/>
    <lineage>
        <taxon>Eukaryota</taxon>
        <taxon>Viridiplantae</taxon>
        <taxon>Streptophyta</taxon>
        <taxon>Embryophyta</taxon>
        <taxon>Tracheophyta</taxon>
        <taxon>Spermatophyta</taxon>
        <taxon>Magnoliopsida</taxon>
        <taxon>Liliopsida</taxon>
        <taxon>Poales</taxon>
        <taxon>Poaceae</taxon>
        <taxon>PACMAD clade</taxon>
        <taxon>Panicoideae</taxon>
        <taxon>Panicodae</taxon>
        <taxon>Paniceae</taxon>
        <taxon>Melinidinae</taxon>
        <taxon>Urochloa</taxon>
    </lineage>
</organism>
<feature type="compositionally biased region" description="Low complexity" evidence="1">
    <location>
        <begin position="38"/>
        <end position="49"/>
    </location>
</feature>
<evidence type="ECO:0000256" key="1">
    <source>
        <dbReference type="SAM" id="MobiDB-lite"/>
    </source>
</evidence>
<accession>A0ABC8YYU3</accession>